<accession>A0A1T4JHN2</accession>
<keyword evidence="4" id="KW-1185">Reference proteome</keyword>
<name>A0A1T4JHN2_TREPO</name>
<feature type="chain" id="PRO_5013159922" evidence="2">
    <location>
        <begin position="19"/>
        <end position="146"/>
    </location>
</feature>
<dbReference type="AlphaFoldDB" id="A0A1T4JHN2"/>
<dbReference type="EMBL" id="FUWG01000002">
    <property type="protein sequence ID" value="SJZ29680.1"/>
    <property type="molecule type" value="Genomic_DNA"/>
</dbReference>
<organism evidence="3 4">
    <name type="scientific">Treponema porcinum</name>
    <dbReference type="NCBI Taxonomy" id="261392"/>
    <lineage>
        <taxon>Bacteria</taxon>
        <taxon>Pseudomonadati</taxon>
        <taxon>Spirochaetota</taxon>
        <taxon>Spirochaetia</taxon>
        <taxon>Spirochaetales</taxon>
        <taxon>Treponemataceae</taxon>
        <taxon>Treponema</taxon>
    </lineage>
</organism>
<evidence type="ECO:0000313" key="4">
    <source>
        <dbReference type="Proteomes" id="UP000190423"/>
    </source>
</evidence>
<sequence>MKKVIILFLLFLCANSFSEEITDGYKRSSENQPSEQMTRLPLIRNTANLKNTSGYEFLDGEQLSFGDFRSLMYSYPDSKRYMKRAEFWRVMTLVSGIVFFGTFFTALSTDSEEIATICTLNSMCSFELTAGMGYITIYHKAKSADF</sequence>
<keyword evidence="2" id="KW-0732">Signal</keyword>
<keyword evidence="1" id="KW-1133">Transmembrane helix</keyword>
<dbReference type="RefSeq" id="WP_078932100.1">
    <property type="nucleotide sequence ID" value="NZ_FUWG01000002.1"/>
</dbReference>
<evidence type="ECO:0000256" key="1">
    <source>
        <dbReference type="SAM" id="Phobius"/>
    </source>
</evidence>
<dbReference type="GeneID" id="78315507"/>
<evidence type="ECO:0000256" key="2">
    <source>
        <dbReference type="SAM" id="SignalP"/>
    </source>
</evidence>
<keyword evidence="1" id="KW-0472">Membrane</keyword>
<proteinExistence type="predicted"/>
<keyword evidence="1" id="KW-0812">Transmembrane</keyword>
<feature type="signal peptide" evidence="2">
    <location>
        <begin position="1"/>
        <end position="18"/>
    </location>
</feature>
<gene>
    <name evidence="3" type="ORF">SAMN02745149_00184</name>
</gene>
<evidence type="ECO:0000313" key="3">
    <source>
        <dbReference type="EMBL" id="SJZ29680.1"/>
    </source>
</evidence>
<feature type="transmembrane region" description="Helical" evidence="1">
    <location>
        <begin position="87"/>
        <end position="107"/>
    </location>
</feature>
<dbReference type="Proteomes" id="UP000190423">
    <property type="component" value="Unassembled WGS sequence"/>
</dbReference>
<protein>
    <submittedName>
        <fullName evidence="3">Uncharacterized protein</fullName>
    </submittedName>
</protein>
<reference evidence="3 4" key="1">
    <citation type="submission" date="2017-02" db="EMBL/GenBank/DDBJ databases">
        <authorList>
            <person name="Peterson S.W."/>
        </authorList>
    </citation>
    <scope>NUCLEOTIDE SEQUENCE [LARGE SCALE GENOMIC DNA]</scope>
    <source>
        <strain evidence="3 4">ATCC BAA-908</strain>
    </source>
</reference>